<dbReference type="Gene3D" id="3.90.550.20">
    <property type="match status" value="1"/>
</dbReference>
<dbReference type="AlphaFoldDB" id="A0A2N0TF14"/>
<protein>
    <submittedName>
        <fullName evidence="1">Capsular polysaccharide biosynthesis protein</fullName>
    </submittedName>
</protein>
<dbReference type="Proteomes" id="UP000232928">
    <property type="component" value="Unassembled WGS sequence"/>
</dbReference>
<accession>A0A2N0TF14</accession>
<dbReference type="SUPFAM" id="SSF53448">
    <property type="entry name" value="Nucleotide-diphospho-sugar transferases"/>
    <property type="match status" value="1"/>
</dbReference>
<gene>
    <name evidence="1" type="ORF">APC1461_1996</name>
</gene>
<evidence type="ECO:0000313" key="2">
    <source>
        <dbReference type="Proteomes" id="UP000232928"/>
    </source>
</evidence>
<name>A0A2N0TF14_BIFLN</name>
<sequence length="338" mass="39734">MVSGHNSATRIIHRIGEEIRATGEVASVTSWREALETFRAKWDIQVMNHNGFAEPPAVRDRLIRKHEIMLKYFERRYGEFYRSYDYAAPMDPVDPNMEGRVWICWWQGLENAPEIVKRCVESIQRNAGDHQVTIITDRNVEQYIDIPEWVKRKQAKGIISRTHLSDLLRLSLLSRYGGLWLDATFFCTGPLSDTTFGEPLFSVKRPDYLHCSVAQGYFANYSLGCDNETRWIFRTLQDFYLHYWKFNDYLVDYLLTDYLIVLAQRHNKAIADAFAAIKPNNPRCDDLYKALGEPYDEEVWSKLTEETNLFKLTWKQEFPLEEDGRPTFYHYVLGKRTV</sequence>
<dbReference type="EMBL" id="PJEG01000030">
    <property type="protein sequence ID" value="PKD13311.1"/>
    <property type="molecule type" value="Genomic_DNA"/>
</dbReference>
<dbReference type="GO" id="GO:0016757">
    <property type="term" value="F:glycosyltransferase activity"/>
    <property type="evidence" value="ECO:0007669"/>
    <property type="project" value="InterPro"/>
</dbReference>
<dbReference type="InterPro" id="IPR008441">
    <property type="entry name" value="AfumC-like_glycosyl_Trfase"/>
</dbReference>
<evidence type="ECO:0000313" key="1">
    <source>
        <dbReference type="EMBL" id="PKD13311.1"/>
    </source>
</evidence>
<organism evidence="1 2">
    <name type="scientific">Bifidobacterium longum</name>
    <dbReference type="NCBI Taxonomy" id="216816"/>
    <lineage>
        <taxon>Bacteria</taxon>
        <taxon>Bacillati</taxon>
        <taxon>Actinomycetota</taxon>
        <taxon>Actinomycetes</taxon>
        <taxon>Bifidobacteriales</taxon>
        <taxon>Bifidobacteriaceae</taxon>
        <taxon>Bifidobacterium</taxon>
    </lineage>
</organism>
<dbReference type="RefSeq" id="WP_101028179.1">
    <property type="nucleotide sequence ID" value="NZ_PJEG01000030.1"/>
</dbReference>
<reference evidence="1 2" key="1">
    <citation type="submission" date="2017-12" db="EMBL/GenBank/DDBJ databases">
        <title>Bifidobacterium longum APC/DPC strains.</title>
        <authorList>
            <person name="Arboleya S."/>
        </authorList>
    </citation>
    <scope>NUCLEOTIDE SEQUENCE [LARGE SCALE GENOMIC DNA]</scope>
    <source>
        <strain evidence="1 2">APC1461</strain>
    </source>
</reference>
<dbReference type="Pfam" id="PF05704">
    <property type="entry name" value="Caps_synth"/>
    <property type="match status" value="1"/>
</dbReference>
<dbReference type="InterPro" id="IPR029044">
    <property type="entry name" value="Nucleotide-diphossugar_trans"/>
</dbReference>
<proteinExistence type="predicted"/>
<comment type="caution">
    <text evidence="1">The sequence shown here is derived from an EMBL/GenBank/DDBJ whole genome shotgun (WGS) entry which is preliminary data.</text>
</comment>